<dbReference type="Gene3D" id="3.40.50.300">
    <property type="entry name" value="P-loop containing nucleotide triphosphate hydrolases"/>
    <property type="match status" value="1"/>
</dbReference>
<feature type="binding site" evidence="7">
    <location>
        <begin position="97"/>
        <end position="101"/>
    </location>
    <ligand>
        <name>GTP</name>
        <dbReference type="ChEBI" id="CHEBI:37565"/>
    </ligand>
</feature>
<proteinExistence type="inferred from homology"/>
<comment type="subcellular location">
    <subcellularLocation>
        <location evidence="1 7">Cytoplasm</location>
    </subcellularLocation>
</comment>
<keyword evidence="4 7" id="KW-0547">Nucleotide-binding</keyword>
<keyword evidence="11" id="KW-1185">Reference proteome</keyword>
<evidence type="ECO:0000256" key="6">
    <source>
        <dbReference type="ARBA" id="ARBA00023134"/>
    </source>
</evidence>
<dbReference type="GO" id="GO:0003924">
    <property type="term" value="F:GTPase activity"/>
    <property type="evidence" value="ECO:0007669"/>
    <property type="project" value="InterPro"/>
</dbReference>
<dbReference type="PANTHER" id="PTHR43556">
    <property type="entry name" value="PEPTIDE CHAIN RELEASE FACTOR RF3"/>
    <property type="match status" value="1"/>
</dbReference>
<dbReference type="PRINTS" id="PR00315">
    <property type="entry name" value="ELONGATNFCT"/>
</dbReference>
<dbReference type="EMBL" id="JAPDOD010000001">
    <property type="protein sequence ID" value="MDA0159114.1"/>
    <property type="molecule type" value="Genomic_DNA"/>
</dbReference>
<comment type="similarity">
    <text evidence="2 7">Belongs to the TRAFAC class translation factor GTPase superfamily. Classic translation factor GTPase family. PrfC subfamily.</text>
</comment>
<dbReference type="InterPro" id="IPR004548">
    <property type="entry name" value="PrfC"/>
</dbReference>
<evidence type="ECO:0000313" key="10">
    <source>
        <dbReference type="EMBL" id="MDA0159114.1"/>
    </source>
</evidence>
<dbReference type="PROSITE" id="PS00301">
    <property type="entry name" value="G_TR_1"/>
    <property type="match status" value="1"/>
</dbReference>
<dbReference type="NCBIfam" id="TIGR00503">
    <property type="entry name" value="prfC"/>
    <property type="match status" value="1"/>
</dbReference>
<dbReference type="AlphaFoldDB" id="A0A9X3MMR7"/>
<dbReference type="InterPro" id="IPR005225">
    <property type="entry name" value="Small_GTP-bd"/>
</dbReference>
<dbReference type="GO" id="GO:0016149">
    <property type="term" value="F:translation release factor activity, codon specific"/>
    <property type="evidence" value="ECO:0007669"/>
    <property type="project" value="UniProtKB-UniRule"/>
</dbReference>
<keyword evidence="3 7" id="KW-0963">Cytoplasm</keyword>
<dbReference type="HAMAP" id="MF_00072">
    <property type="entry name" value="Rel_fac_3"/>
    <property type="match status" value="1"/>
</dbReference>
<dbReference type="InterPro" id="IPR031157">
    <property type="entry name" value="G_TR_CS"/>
</dbReference>
<dbReference type="InterPro" id="IPR053905">
    <property type="entry name" value="EF-G-like_DII"/>
</dbReference>
<dbReference type="NCBIfam" id="TIGR00231">
    <property type="entry name" value="small_GTP"/>
    <property type="match status" value="1"/>
</dbReference>
<comment type="function">
    <text evidence="7">Increases the formation of ribosomal termination complexes and stimulates activities of RF-1 and RF-2. It binds guanine nucleotides and has strong preference for UGA stop codons. It may interact directly with the ribosome. The stimulation of RF-1 and RF-2 is significantly reduced by GTP and GDP, but not by GMP.</text>
</comment>
<evidence type="ECO:0000256" key="7">
    <source>
        <dbReference type="HAMAP-Rule" id="MF_00072"/>
    </source>
</evidence>
<dbReference type="InterPro" id="IPR032090">
    <property type="entry name" value="RF3_C"/>
</dbReference>
<protein>
    <recommendedName>
        <fullName evidence="7 8">Peptide chain release factor 3</fullName>
        <shortName evidence="7">RF-3</shortName>
    </recommendedName>
</protein>
<evidence type="ECO:0000256" key="8">
    <source>
        <dbReference type="NCBIfam" id="TIGR00503"/>
    </source>
</evidence>
<dbReference type="InterPro" id="IPR000795">
    <property type="entry name" value="T_Tr_GTP-bd_dom"/>
</dbReference>
<dbReference type="NCBIfam" id="NF001964">
    <property type="entry name" value="PRK00741.1"/>
    <property type="match status" value="1"/>
</dbReference>
<comment type="caution">
    <text evidence="10">The sequence shown here is derived from an EMBL/GenBank/DDBJ whole genome shotgun (WGS) entry which is preliminary data.</text>
</comment>
<gene>
    <name evidence="7" type="primary">prfC</name>
    <name evidence="10" type="ORF">OM076_02455</name>
</gene>
<dbReference type="GO" id="GO:0016150">
    <property type="term" value="F:translation release factor activity, codon nonspecific"/>
    <property type="evidence" value="ECO:0007669"/>
    <property type="project" value="TreeGrafter"/>
</dbReference>
<accession>A0A9X3MMR7</accession>
<dbReference type="InterPro" id="IPR009000">
    <property type="entry name" value="Transl_B-barrel_sf"/>
</dbReference>
<dbReference type="GO" id="GO:0005525">
    <property type="term" value="F:GTP binding"/>
    <property type="evidence" value="ECO:0007669"/>
    <property type="project" value="UniProtKB-UniRule"/>
</dbReference>
<dbReference type="Gene3D" id="3.30.70.3280">
    <property type="entry name" value="Peptide chain release factor 3, domain III"/>
    <property type="match status" value="1"/>
</dbReference>
<dbReference type="Pfam" id="PF22042">
    <property type="entry name" value="EF-G_D2"/>
    <property type="match status" value="1"/>
</dbReference>
<dbReference type="Proteomes" id="UP001149140">
    <property type="component" value="Unassembled WGS sequence"/>
</dbReference>
<reference evidence="10" key="1">
    <citation type="submission" date="2022-10" db="EMBL/GenBank/DDBJ databases">
        <title>The WGS of Solirubrobacter ginsenosidimutans DSM 21036.</title>
        <authorList>
            <person name="Jiang Z."/>
        </authorList>
    </citation>
    <scope>NUCLEOTIDE SEQUENCE</scope>
    <source>
        <strain evidence="10">DSM 21036</strain>
    </source>
</reference>
<name>A0A9X3MMR7_9ACTN</name>
<dbReference type="Pfam" id="PF16658">
    <property type="entry name" value="RF3_C"/>
    <property type="match status" value="1"/>
</dbReference>
<feature type="binding site" evidence="7">
    <location>
        <begin position="151"/>
        <end position="154"/>
    </location>
    <ligand>
        <name>GTP</name>
        <dbReference type="ChEBI" id="CHEBI:37565"/>
    </ligand>
</feature>
<dbReference type="InterPro" id="IPR038467">
    <property type="entry name" value="RF3_dom_3_sf"/>
</dbReference>
<evidence type="ECO:0000256" key="3">
    <source>
        <dbReference type="ARBA" id="ARBA00022490"/>
    </source>
</evidence>
<dbReference type="InterPro" id="IPR035647">
    <property type="entry name" value="EFG_III/V"/>
</dbReference>
<organism evidence="10 11">
    <name type="scientific">Solirubrobacter ginsenosidimutans</name>
    <dbReference type="NCBI Taxonomy" id="490573"/>
    <lineage>
        <taxon>Bacteria</taxon>
        <taxon>Bacillati</taxon>
        <taxon>Actinomycetota</taxon>
        <taxon>Thermoleophilia</taxon>
        <taxon>Solirubrobacterales</taxon>
        <taxon>Solirubrobacteraceae</taxon>
        <taxon>Solirubrobacter</taxon>
    </lineage>
</organism>
<sequence>MSALPVIATADARRVVEEAKRRRTFAIISHPDAGKTTLTEKLLLYAGAVGEAGSVTARKGRKAATSDWMELERRRGISVTSTVLRFEHDGVVFNLLDTPGHKDFSEDTLRVLAAVDCAVILVDAARGVEPQTEQLFRVARARGIPLLAFVNKYDRPGLEPLEMLDHLTDTLELPLAPLTWPVGIPGAFRGVIDRRDDTFHRFERTTGGAGIAPERIMNARGQGDAEDDAAWAVAEEELELVDEVGSAFDLDAFLRGEQIPLLFGSAAWNFGVGLLLGVIRDLAPPALPRPADDGTPRPVDDPFAALVFKVQANMDPRHRDRVAFIRINSGRFERGMRVTNARTGRTLALSFAHEVFGQDRSSLDEAFPGDVVGVVIGGDVRVGDTLFIGSTVHFPPIPTLTPESFVTISNRDVGRHKQFHRGLEQLDQEGVIHVLRRAHNQDPVPVLGGVGPMQFEVAVERLKTEFGADVHTQMLPWAAARRTDAEGAIKVLADPGATDVFVRGDGTHLAVFPNRFVLERFAQRNPNVQLDRLIGADEPV</sequence>
<keyword evidence="5 7" id="KW-0648">Protein biosynthesis</keyword>
<dbReference type="PANTHER" id="PTHR43556:SF2">
    <property type="entry name" value="PEPTIDE CHAIN RELEASE FACTOR RF3"/>
    <property type="match status" value="1"/>
</dbReference>
<dbReference type="InterPro" id="IPR027417">
    <property type="entry name" value="P-loop_NTPase"/>
</dbReference>
<evidence type="ECO:0000259" key="9">
    <source>
        <dbReference type="PROSITE" id="PS51722"/>
    </source>
</evidence>
<dbReference type="Gene3D" id="2.40.30.10">
    <property type="entry name" value="Translation factors"/>
    <property type="match status" value="1"/>
</dbReference>
<dbReference type="GO" id="GO:0006449">
    <property type="term" value="P:regulation of translational termination"/>
    <property type="evidence" value="ECO:0007669"/>
    <property type="project" value="UniProtKB-UniRule"/>
</dbReference>
<feature type="binding site" evidence="7">
    <location>
        <begin position="29"/>
        <end position="36"/>
    </location>
    <ligand>
        <name>GTP</name>
        <dbReference type="ChEBI" id="CHEBI:37565"/>
    </ligand>
</feature>
<evidence type="ECO:0000256" key="4">
    <source>
        <dbReference type="ARBA" id="ARBA00022741"/>
    </source>
</evidence>
<dbReference type="SUPFAM" id="SSF50447">
    <property type="entry name" value="Translation proteins"/>
    <property type="match status" value="1"/>
</dbReference>
<dbReference type="FunFam" id="3.40.50.300:FF:000542">
    <property type="entry name" value="Peptide chain release factor 3"/>
    <property type="match status" value="1"/>
</dbReference>
<evidence type="ECO:0000256" key="5">
    <source>
        <dbReference type="ARBA" id="ARBA00022917"/>
    </source>
</evidence>
<dbReference type="SUPFAM" id="SSF52540">
    <property type="entry name" value="P-loop containing nucleoside triphosphate hydrolases"/>
    <property type="match status" value="1"/>
</dbReference>
<dbReference type="Pfam" id="PF00009">
    <property type="entry name" value="GTP_EFTU"/>
    <property type="match status" value="1"/>
</dbReference>
<feature type="domain" description="Tr-type G" evidence="9">
    <location>
        <begin position="20"/>
        <end position="289"/>
    </location>
</feature>
<evidence type="ECO:0000256" key="1">
    <source>
        <dbReference type="ARBA" id="ARBA00004496"/>
    </source>
</evidence>
<evidence type="ECO:0000256" key="2">
    <source>
        <dbReference type="ARBA" id="ARBA00009978"/>
    </source>
</evidence>
<evidence type="ECO:0000313" key="11">
    <source>
        <dbReference type="Proteomes" id="UP001149140"/>
    </source>
</evidence>
<dbReference type="GO" id="GO:0005829">
    <property type="term" value="C:cytosol"/>
    <property type="evidence" value="ECO:0007669"/>
    <property type="project" value="TreeGrafter"/>
</dbReference>
<keyword evidence="6 7" id="KW-0342">GTP-binding</keyword>
<dbReference type="RefSeq" id="WP_270037775.1">
    <property type="nucleotide sequence ID" value="NZ_JAPDOD010000001.1"/>
</dbReference>
<dbReference type="PROSITE" id="PS51722">
    <property type="entry name" value="G_TR_2"/>
    <property type="match status" value="1"/>
</dbReference>
<dbReference type="SUPFAM" id="SSF54980">
    <property type="entry name" value="EF-G C-terminal domain-like"/>
    <property type="match status" value="1"/>
</dbReference>